<dbReference type="FunFam" id="2.60.40.10:FF:000049">
    <property type="entry name" value="Leukocyte immunoglobulin-like receptor subfamily B member 1"/>
    <property type="match status" value="2"/>
</dbReference>
<evidence type="ECO:0000256" key="1">
    <source>
        <dbReference type="ARBA" id="ARBA00004162"/>
    </source>
</evidence>
<evidence type="ECO:0000256" key="7">
    <source>
        <dbReference type="ARBA" id="ARBA00023136"/>
    </source>
</evidence>
<keyword evidence="2" id="KW-1003">Cell membrane</keyword>
<proteinExistence type="predicted"/>
<keyword evidence="4 11" id="KW-0732">Signal</keyword>
<dbReference type="Ensembl" id="ENSCLAT00000001524.1">
    <property type="protein sequence ID" value="ENSCLAP00000001481.1"/>
    <property type="gene ID" value="ENSCLAG00000001111.1"/>
</dbReference>
<evidence type="ECO:0000256" key="3">
    <source>
        <dbReference type="ARBA" id="ARBA00022692"/>
    </source>
</evidence>
<dbReference type="Gene3D" id="2.60.40.10">
    <property type="entry name" value="Immunoglobulins"/>
    <property type="match status" value="2"/>
</dbReference>
<evidence type="ECO:0000313" key="14">
    <source>
        <dbReference type="Proteomes" id="UP000694398"/>
    </source>
</evidence>
<dbReference type="AlphaFoldDB" id="A0A8C2UNJ8"/>
<accession>A0A8C2UNJ8</accession>
<evidence type="ECO:0000256" key="10">
    <source>
        <dbReference type="ARBA" id="ARBA00023319"/>
    </source>
</evidence>
<dbReference type="InterPro" id="IPR013783">
    <property type="entry name" value="Ig-like_fold"/>
</dbReference>
<evidence type="ECO:0000256" key="6">
    <source>
        <dbReference type="ARBA" id="ARBA00022989"/>
    </source>
</evidence>
<name>A0A8C2UNJ8_CHILA</name>
<sequence>MRPSFMALLCVGLSLGPRTRVQAGTLPKPELQAQPRSVIPQGEPVTLWCLWTLRAEECYLVKEGSEYWRTQSSQNLVNSAKFSIPSMREDDAGRYYCYYQSSGVWSQPSDPLVLVVTGVYSKPSLAALPSPVVTSGGNVTLQCRSQKGFDRFVLTKEGGDKLSWMLDSRQDSSGQVQALFLVGPVTPRQRWMFRCYGCYSNTPLVWSEPSDTLELLVS</sequence>
<dbReference type="PANTHER" id="PTHR11738">
    <property type="entry name" value="MHC CLASS I NK CELL RECEPTOR"/>
    <property type="match status" value="1"/>
</dbReference>
<keyword evidence="8" id="KW-1015">Disulfide bond</keyword>
<dbReference type="OMA" id="VTPNYRW"/>
<dbReference type="InterPro" id="IPR007110">
    <property type="entry name" value="Ig-like_dom"/>
</dbReference>
<dbReference type="GO" id="GO:0032396">
    <property type="term" value="F:inhibitory MHC class I receptor activity"/>
    <property type="evidence" value="ECO:0007669"/>
    <property type="project" value="TreeGrafter"/>
</dbReference>
<evidence type="ECO:0000256" key="11">
    <source>
        <dbReference type="SAM" id="SignalP"/>
    </source>
</evidence>
<dbReference type="GO" id="GO:0002764">
    <property type="term" value="P:immune response-regulating signaling pathway"/>
    <property type="evidence" value="ECO:0007669"/>
    <property type="project" value="TreeGrafter"/>
</dbReference>
<dbReference type="Pfam" id="PF13895">
    <property type="entry name" value="Ig_2"/>
    <property type="match status" value="1"/>
</dbReference>
<keyword evidence="3" id="KW-0812">Transmembrane</keyword>
<dbReference type="SMART" id="SM00409">
    <property type="entry name" value="IG"/>
    <property type="match status" value="2"/>
</dbReference>
<comment type="subcellular location">
    <subcellularLocation>
        <location evidence="1">Cell membrane</location>
        <topology evidence="1">Single-pass membrane protein</topology>
    </subcellularLocation>
</comment>
<keyword evidence="5" id="KW-0677">Repeat</keyword>
<dbReference type="GO" id="GO:0005886">
    <property type="term" value="C:plasma membrane"/>
    <property type="evidence" value="ECO:0007669"/>
    <property type="project" value="UniProtKB-SubCell"/>
</dbReference>
<dbReference type="GeneTree" id="ENSGT01100000263478"/>
<evidence type="ECO:0000259" key="12">
    <source>
        <dbReference type="PROSITE" id="PS50835"/>
    </source>
</evidence>
<evidence type="ECO:0000256" key="2">
    <source>
        <dbReference type="ARBA" id="ARBA00022475"/>
    </source>
</evidence>
<dbReference type="InterPro" id="IPR050412">
    <property type="entry name" value="Ig-like_Receptors_ImmuneReg"/>
</dbReference>
<dbReference type="PANTHER" id="PTHR11738:SF179">
    <property type="entry name" value="LEUKOCYTE IMMUNOGLOBULIN-LIKE RECEPTOR SUBFAMILY A MEMBER 5"/>
    <property type="match status" value="1"/>
</dbReference>
<evidence type="ECO:0000256" key="8">
    <source>
        <dbReference type="ARBA" id="ARBA00023157"/>
    </source>
</evidence>
<keyword evidence="9" id="KW-0325">Glycoprotein</keyword>
<dbReference type="PROSITE" id="PS50835">
    <property type="entry name" value="IG_LIKE"/>
    <property type="match status" value="2"/>
</dbReference>
<evidence type="ECO:0000256" key="4">
    <source>
        <dbReference type="ARBA" id="ARBA00022729"/>
    </source>
</evidence>
<evidence type="ECO:0000256" key="9">
    <source>
        <dbReference type="ARBA" id="ARBA00023180"/>
    </source>
</evidence>
<keyword evidence="7" id="KW-0472">Membrane</keyword>
<reference evidence="13" key="2">
    <citation type="submission" date="2025-09" db="UniProtKB">
        <authorList>
            <consortium name="Ensembl"/>
        </authorList>
    </citation>
    <scope>IDENTIFICATION</scope>
</reference>
<dbReference type="GO" id="GO:0019221">
    <property type="term" value="P:cytokine-mediated signaling pathway"/>
    <property type="evidence" value="ECO:0007669"/>
    <property type="project" value="TreeGrafter"/>
</dbReference>
<dbReference type="SUPFAM" id="SSF48726">
    <property type="entry name" value="Immunoglobulin"/>
    <property type="match status" value="2"/>
</dbReference>
<dbReference type="InterPro" id="IPR036179">
    <property type="entry name" value="Ig-like_dom_sf"/>
</dbReference>
<keyword evidence="14" id="KW-1185">Reference proteome</keyword>
<organism evidence="13 14">
    <name type="scientific">Chinchilla lanigera</name>
    <name type="common">Long-tailed chinchilla</name>
    <name type="synonym">Chinchilla villidera</name>
    <dbReference type="NCBI Taxonomy" id="34839"/>
    <lineage>
        <taxon>Eukaryota</taxon>
        <taxon>Metazoa</taxon>
        <taxon>Chordata</taxon>
        <taxon>Craniata</taxon>
        <taxon>Vertebrata</taxon>
        <taxon>Euteleostomi</taxon>
        <taxon>Mammalia</taxon>
        <taxon>Eutheria</taxon>
        <taxon>Euarchontoglires</taxon>
        <taxon>Glires</taxon>
        <taxon>Rodentia</taxon>
        <taxon>Hystricomorpha</taxon>
        <taxon>Chinchillidae</taxon>
        <taxon>Chinchilla</taxon>
    </lineage>
</organism>
<dbReference type="InterPro" id="IPR003599">
    <property type="entry name" value="Ig_sub"/>
</dbReference>
<dbReference type="Proteomes" id="UP000694398">
    <property type="component" value="Unassembled WGS sequence"/>
</dbReference>
<protein>
    <recommendedName>
        <fullName evidence="12">Ig-like domain-containing protein</fullName>
    </recommendedName>
</protein>
<feature type="chain" id="PRO_5034861228" description="Ig-like domain-containing protein" evidence="11">
    <location>
        <begin position="24"/>
        <end position="218"/>
    </location>
</feature>
<feature type="domain" description="Ig-like" evidence="12">
    <location>
        <begin position="29"/>
        <end position="97"/>
    </location>
</feature>
<keyword evidence="6" id="KW-1133">Transmembrane helix</keyword>
<reference evidence="13" key="1">
    <citation type="submission" date="2025-08" db="UniProtKB">
        <authorList>
            <consortium name="Ensembl"/>
        </authorList>
    </citation>
    <scope>IDENTIFICATION</scope>
</reference>
<feature type="signal peptide" evidence="11">
    <location>
        <begin position="1"/>
        <end position="23"/>
    </location>
</feature>
<evidence type="ECO:0000313" key="13">
    <source>
        <dbReference type="Ensembl" id="ENSCLAP00000001481.1"/>
    </source>
</evidence>
<evidence type="ECO:0000256" key="5">
    <source>
        <dbReference type="ARBA" id="ARBA00022737"/>
    </source>
</evidence>
<feature type="domain" description="Ig-like" evidence="12">
    <location>
        <begin position="123"/>
        <end position="195"/>
    </location>
</feature>
<keyword evidence="10" id="KW-0393">Immunoglobulin domain</keyword>